<evidence type="ECO:0000313" key="1">
    <source>
        <dbReference type="EMBL" id="JAI06605.1"/>
    </source>
</evidence>
<dbReference type="AlphaFoldDB" id="A0A0E9XVB4"/>
<sequence>MQCVSSKSNCIFFPDRAMKSISLEF</sequence>
<proteinExistence type="predicted"/>
<protein>
    <submittedName>
        <fullName evidence="1">Uncharacterized protein</fullName>
    </submittedName>
</protein>
<accession>A0A0E9XVB4</accession>
<reference evidence="1" key="1">
    <citation type="submission" date="2014-11" db="EMBL/GenBank/DDBJ databases">
        <authorList>
            <person name="Amaro Gonzalez C."/>
        </authorList>
    </citation>
    <scope>NUCLEOTIDE SEQUENCE</scope>
</reference>
<name>A0A0E9XVB4_ANGAN</name>
<dbReference type="EMBL" id="GBXM01001973">
    <property type="protein sequence ID" value="JAI06605.1"/>
    <property type="molecule type" value="Transcribed_RNA"/>
</dbReference>
<reference evidence="1" key="2">
    <citation type="journal article" date="2015" name="Fish Shellfish Immunol.">
        <title>Early steps in the European eel (Anguilla anguilla)-Vibrio vulnificus interaction in the gills: Role of the RtxA13 toxin.</title>
        <authorList>
            <person name="Callol A."/>
            <person name="Pajuelo D."/>
            <person name="Ebbesson L."/>
            <person name="Teles M."/>
            <person name="MacKenzie S."/>
            <person name="Amaro C."/>
        </authorList>
    </citation>
    <scope>NUCLEOTIDE SEQUENCE</scope>
</reference>
<organism evidence="1">
    <name type="scientific">Anguilla anguilla</name>
    <name type="common">European freshwater eel</name>
    <name type="synonym">Muraena anguilla</name>
    <dbReference type="NCBI Taxonomy" id="7936"/>
    <lineage>
        <taxon>Eukaryota</taxon>
        <taxon>Metazoa</taxon>
        <taxon>Chordata</taxon>
        <taxon>Craniata</taxon>
        <taxon>Vertebrata</taxon>
        <taxon>Euteleostomi</taxon>
        <taxon>Actinopterygii</taxon>
        <taxon>Neopterygii</taxon>
        <taxon>Teleostei</taxon>
        <taxon>Anguilliformes</taxon>
        <taxon>Anguillidae</taxon>
        <taxon>Anguilla</taxon>
    </lineage>
</organism>